<dbReference type="AlphaFoldDB" id="A0A8H9IW49"/>
<feature type="transmembrane region" description="Helical" evidence="1">
    <location>
        <begin position="60"/>
        <end position="76"/>
    </location>
</feature>
<evidence type="ECO:0000313" key="3">
    <source>
        <dbReference type="Proteomes" id="UP000658656"/>
    </source>
</evidence>
<accession>A0A8H9IW49</accession>
<dbReference type="Proteomes" id="UP000658656">
    <property type="component" value="Unassembled WGS sequence"/>
</dbReference>
<evidence type="ECO:0000256" key="1">
    <source>
        <dbReference type="SAM" id="Phobius"/>
    </source>
</evidence>
<feature type="transmembrane region" description="Helical" evidence="1">
    <location>
        <begin position="145"/>
        <end position="166"/>
    </location>
</feature>
<keyword evidence="1" id="KW-1133">Transmembrane helix</keyword>
<feature type="transmembrane region" description="Helical" evidence="1">
    <location>
        <begin position="205"/>
        <end position="226"/>
    </location>
</feature>
<gene>
    <name evidence="2" type="ORF">GCM10017566_48120</name>
</gene>
<dbReference type="EMBL" id="BNAV01000007">
    <property type="protein sequence ID" value="GHF68655.1"/>
    <property type="molecule type" value="Genomic_DNA"/>
</dbReference>
<reference evidence="2" key="2">
    <citation type="submission" date="2020-09" db="EMBL/GenBank/DDBJ databases">
        <authorList>
            <person name="Sun Q."/>
            <person name="Zhou Y."/>
        </authorList>
    </citation>
    <scope>NUCLEOTIDE SEQUENCE</scope>
    <source>
        <strain evidence="2">CGMCC 4.7679</strain>
    </source>
</reference>
<dbReference type="RefSeq" id="WP_145932951.1">
    <property type="nucleotide sequence ID" value="NZ_BNAV01000007.1"/>
</dbReference>
<comment type="caution">
    <text evidence="2">The sequence shown here is derived from an EMBL/GenBank/DDBJ whole genome shotgun (WGS) entry which is preliminary data.</text>
</comment>
<keyword evidence="3" id="KW-1185">Reference proteome</keyword>
<feature type="transmembrane region" description="Helical" evidence="1">
    <location>
        <begin position="6"/>
        <end position="27"/>
    </location>
</feature>
<keyword evidence="1" id="KW-0812">Transmembrane</keyword>
<dbReference type="OrthoDB" id="3693152at2"/>
<feature type="transmembrane region" description="Helical" evidence="1">
    <location>
        <begin position="82"/>
        <end position="99"/>
    </location>
</feature>
<keyword evidence="1" id="KW-0472">Membrane</keyword>
<sequence>MPWDNVLVTAVVLGLFGLVLLIVLWPGERQGRRLLKKWGVEDPGERDVAETVRYLRRRRFWYPLLFFVLPLAIGRGGGSLWVIAWTLLPGGLLGELLALRPSRERRREASLVTRRVVDLVPAWALVLLAISTAGQTVHAVVTLDWLVLGVTIAAALAAGVIIALALRRPAVGDVKVDLVLRVRSARVATGLAIIAPATLPSRDMGMSAGLALVLVASLVAAIAIASPSPRVAETAR</sequence>
<protein>
    <submittedName>
        <fullName evidence="2">Uncharacterized protein</fullName>
    </submittedName>
</protein>
<reference evidence="2" key="1">
    <citation type="journal article" date="2014" name="Int. J. Syst. Evol. Microbiol.">
        <title>Complete genome sequence of Corynebacterium casei LMG S-19264T (=DSM 44701T), isolated from a smear-ripened cheese.</title>
        <authorList>
            <consortium name="US DOE Joint Genome Institute (JGI-PGF)"/>
            <person name="Walter F."/>
            <person name="Albersmeier A."/>
            <person name="Kalinowski J."/>
            <person name="Ruckert C."/>
        </authorList>
    </citation>
    <scope>NUCLEOTIDE SEQUENCE</scope>
    <source>
        <strain evidence="2">CGMCC 4.7679</strain>
    </source>
</reference>
<proteinExistence type="predicted"/>
<evidence type="ECO:0000313" key="2">
    <source>
        <dbReference type="EMBL" id="GHF68655.1"/>
    </source>
</evidence>
<name>A0A8H9IW49_9PSEU</name>
<feature type="transmembrane region" description="Helical" evidence="1">
    <location>
        <begin position="120"/>
        <end position="139"/>
    </location>
</feature>
<organism evidence="2 3">
    <name type="scientific">Amycolatopsis bartoniae</name>
    <dbReference type="NCBI Taxonomy" id="941986"/>
    <lineage>
        <taxon>Bacteria</taxon>
        <taxon>Bacillati</taxon>
        <taxon>Actinomycetota</taxon>
        <taxon>Actinomycetes</taxon>
        <taxon>Pseudonocardiales</taxon>
        <taxon>Pseudonocardiaceae</taxon>
        <taxon>Amycolatopsis</taxon>
    </lineage>
</organism>
<feature type="transmembrane region" description="Helical" evidence="1">
    <location>
        <begin position="178"/>
        <end position="199"/>
    </location>
</feature>